<name>A0A7J7NM29_9MAGN</name>
<evidence type="ECO:0000256" key="1">
    <source>
        <dbReference type="ARBA" id="ARBA00022679"/>
    </source>
</evidence>
<keyword evidence="3" id="KW-0418">Kinase</keyword>
<reference evidence="8 9" key="1">
    <citation type="journal article" date="2020" name="IScience">
        <title>Genome Sequencing of the Endangered Kingdonia uniflora (Circaeasteraceae, Ranunculales) Reveals Potential Mechanisms of Evolutionary Specialization.</title>
        <authorList>
            <person name="Sun Y."/>
            <person name="Deng T."/>
            <person name="Zhang A."/>
            <person name="Moore M.J."/>
            <person name="Landis J.B."/>
            <person name="Lin N."/>
            <person name="Zhang H."/>
            <person name="Zhang X."/>
            <person name="Huang J."/>
            <person name="Zhang X."/>
            <person name="Sun H."/>
            <person name="Wang H."/>
        </authorList>
    </citation>
    <scope>NUCLEOTIDE SEQUENCE [LARGE SCALE GENOMIC DNA]</scope>
    <source>
        <strain evidence="8">TB1705</strain>
        <tissue evidence="8">Leaf</tissue>
    </source>
</reference>
<comment type="similarity">
    <text evidence="6">Belongs to the protein kinase superfamily.</text>
</comment>
<keyword evidence="4 5" id="KW-0067">ATP-binding</keyword>
<dbReference type="InterPro" id="IPR000719">
    <property type="entry name" value="Prot_kinase_dom"/>
</dbReference>
<dbReference type="InterPro" id="IPR052751">
    <property type="entry name" value="Plant_MAPKKK"/>
</dbReference>
<dbReference type="CDD" id="cd06606">
    <property type="entry name" value="STKc_MAPKKK"/>
    <property type="match status" value="1"/>
</dbReference>
<dbReference type="AlphaFoldDB" id="A0A7J7NM29"/>
<protein>
    <recommendedName>
        <fullName evidence="7">Protein kinase domain-containing protein</fullName>
    </recommendedName>
</protein>
<dbReference type="Proteomes" id="UP000541444">
    <property type="component" value="Unassembled WGS sequence"/>
</dbReference>
<keyword evidence="6" id="KW-0723">Serine/threonine-protein kinase</keyword>
<dbReference type="EMBL" id="JACGCM010000704">
    <property type="protein sequence ID" value="KAF6168259.1"/>
    <property type="molecule type" value="Genomic_DNA"/>
</dbReference>
<feature type="domain" description="Protein kinase" evidence="7">
    <location>
        <begin position="3"/>
        <end position="252"/>
    </location>
</feature>
<dbReference type="SMART" id="SM00220">
    <property type="entry name" value="S_TKc"/>
    <property type="match status" value="1"/>
</dbReference>
<evidence type="ECO:0000313" key="9">
    <source>
        <dbReference type="Proteomes" id="UP000541444"/>
    </source>
</evidence>
<dbReference type="Pfam" id="PF00069">
    <property type="entry name" value="Pkinase"/>
    <property type="match status" value="1"/>
</dbReference>
<organism evidence="8 9">
    <name type="scientific">Kingdonia uniflora</name>
    <dbReference type="NCBI Taxonomy" id="39325"/>
    <lineage>
        <taxon>Eukaryota</taxon>
        <taxon>Viridiplantae</taxon>
        <taxon>Streptophyta</taxon>
        <taxon>Embryophyta</taxon>
        <taxon>Tracheophyta</taxon>
        <taxon>Spermatophyta</taxon>
        <taxon>Magnoliopsida</taxon>
        <taxon>Ranunculales</taxon>
        <taxon>Circaeasteraceae</taxon>
        <taxon>Kingdonia</taxon>
    </lineage>
</organism>
<dbReference type="InterPro" id="IPR008271">
    <property type="entry name" value="Ser/Thr_kinase_AS"/>
</dbReference>
<dbReference type="OrthoDB" id="275301at2759"/>
<dbReference type="PANTHER" id="PTHR48011:SF4">
    <property type="entry name" value="MITOGEN-ACTIVATED PROTEIN KINASE KINASE KINASE 19"/>
    <property type="match status" value="1"/>
</dbReference>
<evidence type="ECO:0000259" key="7">
    <source>
        <dbReference type="PROSITE" id="PS50011"/>
    </source>
</evidence>
<dbReference type="PANTHER" id="PTHR48011">
    <property type="entry name" value="CCR4-NOT TRANSCRIPTIONAL COMPLEX SUBUNIT CAF120-RELATED"/>
    <property type="match status" value="1"/>
</dbReference>
<sequence length="411" mass="46005">MDWTRGKTIGRGSFATVSAALVHRTGEVFAVKSVEYSKSELLQREDKILSSIKCPHIVSYKGCDVTNENGKNMYNLFMEYVSGGAVSDVIQKSLLDEFTIKSYMRSIILGLEYLHLEGLVHCDIKGSNILIGLDGAKIADLGCAKWINEGKEMPISGTPLFMAPEVARGDDQGFAADIWAIGCTVIEMATGHPPWVDVIDPVSALYRIGFSGEVPEFPSFLSNEAKDFLSNCLRKDPKERMTATQLLKHPFLDSHSKQIQNLFRHNSPTSILDSDFWDSMGETESPLNLTHIGYLNSNSPIERLKRLSCPITPNWTINDDWVTIRCEQHAIATTSGSDSVWVSDDEEAEELYEGSSDELVNNYFRDINSICSISTSRRDCNSFSRRDFVRSSNVTKHEHFMLSFSTILLEL</sequence>
<evidence type="ECO:0000256" key="6">
    <source>
        <dbReference type="RuleBase" id="RU000304"/>
    </source>
</evidence>
<dbReference type="GO" id="GO:0005524">
    <property type="term" value="F:ATP binding"/>
    <property type="evidence" value="ECO:0007669"/>
    <property type="project" value="UniProtKB-UniRule"/>
</dbReference>
<evidence type="ECO:0000313" key="8">
    <source>
        <dbReference type="EMBL" id="KAF6168259.1"/>
    </source>
</evidence>
<proteinExistence type="inferred from homology"/>
<evidence type="ECO:0000256" key="5">
    <source>
        <dbReference type="PROSITE-ProRule" id="PRU10141"/>
    </source>
</evidence>
<dbReference type="Gene3D" id="1.10.510.10">
    <property type="entry name" value="Transferase(Phosphotransferase) domain 1"/>
    <property type="match status" value="1"/>
</dbReference>
<evidence type="ECO:0000256" key="3">
    <source>
        <dbReference type="ARBA" id="ARBA00022777"/>
    </source>
</evidence>
<dbReference type="InterPro" id="IPR011009">
    <property type="entry name" value="Kinase-like_dom_sf"/>
</dbReference>
<feature type="binding site" evidence="5">
    <location>
        <position position="32"/>
    </location>
    <ligand>
        <name>ATP</name>
        <dbReference type="ChEBI" id="CHEBI:30616"/>
    </ligand>
</feature>
<gene>
    <name evidence="8" type="ORF">GIB67_011644</name>
</gene>
<dbReference type="GO" id="GO:0007165">
    <property type="term" value="P:signal transduction"/>
    <property type="evidence" value="ECO:0007669"/>
    <property type="project" value="TreeGrafter"/>
</dbReference>
<accession>A0A7J7NM29</accession>
<comment type="caution">
    <text evidence="8">The sequence shown here is derived from an EMBL/GenBank/DDBJ whole genome shotgun (WGS) entry which is preliminary data.</text>
</comment>
<keyword evidence="9" id="KW-1185">Reference proteome</keyword>
<dbReference type="GO" id="GO:0004674">
    <property type="term" value="F:protein serine/threonine kinase activity"/>
    <property type="evidence" value="ECO:0007669"/>
    <property type="project" value="UniProtKB-KW"/>
</dbReference>
<dbReference type="SUPFAM" id="SSF56112">
    <property type="entry name" value="Protein kinase-like (PK-like)"/>
    <property type="match status" value="1"/>
</dbReference>
<dbReference type="PROSITE" id="PS00108">
    <property type="entry name" value="PROTEIN_KINASE_ST"/>
    <property type="match status" value="1"/>
</dbReference>
<evidence type="ECO:0000256" key="4">
    <source>
        <dbReference type="ARBA" id="ARBA00022840"/>
    </source>
</evidence>
<evidence type="ECO:0000256" key="2">
    <source>
        <dbReference type="ARBA" id="ARBA00022741"/>
    </source>
</evidence>
<dbReference type="InterPro" id="IPR017441">
    <property type="entry name" value="Protein_kinase_ATP_BS"/>
</dbReference>
<dbReference type="PROSITE" id="PS00107">
    <property type="entry name" value="PROTEIN_KINASE_ATP"/>
    <property type="match status" value="1"/>
</dbReference>
<dbReference type="PROSITE" id="PS50011">
    <property type="entry name" value="PROTEIN_KINASE_DOM"/>
    <property type="match status" value="1"/>
</dbReference>
<keyword evidence="2 5" id="KW-0547">Nucleotide-binding</keyword>
<keyword evidence="1" id="KW-0808">Transferase</keyword>